<evidence type="ECO:0000313" key="1">
    <source>
        <dbReference type="EMBL" id="KAH3669210.1"/>
    </source>
</evidence>
<dbReference type="InterPro" id="IPR023198">
    <property type="entry name" value="PGP-like_dom2"/>
</dbReference>
<dbReference type="PANTHER" id="PTHR18901">
    <property type="entry name" value="2-DEOXYGLUCOSE-6-PHOSPHATE PHOSPHATASE 2"/>
    <property type="match status" value="1"/>
</dbReference>
<organism evidence="1 2">
    <name type="scientific">Wickerhamomyces mucosus</name>
    <dbReference type="NCBI Taxonomy" id="1378264"/>
    <lineage>
        <taxon>Eukaryota</taxon>
        <taxon>Fungi</taxon>
        <taxon>Dikarya</taxon>
        <taxon>Ascomycota</taxon>
        <taxon>Saccharomycotina</taxon>
        <taxon>Saccharomycetes</taxon>
        <taxon>Phaffomycetales</taxon>
        <taxon>Wickerhamomycetaceae</taxon>
        <taxon>Wickerhamomyces</taxon>
    </lineage>
</organism>
<keyword evidence="2" id="KW-1185">Reference proteome</keyword>
<evidence type="ECO:0000313" key="2">
    <source>
        <dbReference type="Proteomes" id="UP000769528"/>
    </source>
</evidence>
<dbReference type="GO" id="GO:0016791">
    <property type="term" value="F:phosphatase activity"/>
    <property type="evidence" value="ECO:0007669"/>
    <property type="project" value="TreeGrafter"/>
</dbReference>
<dbReference type="EMBL" id="JAEUBF010001336">
    <property type="protein sequence ID" value="KAH3669210.1"/>
    <property type="molecule type" value="Genomic_DNA"/>
</dbReference>
<sequence length="228" mass="25360">MDGLLINTEDIYTIVTNELLSEFNKGPLSWDVKINLQGRTSEIAAGLVIKAYDLPYTPQEWIAKNIAKQKQYWSTCSFLPGAEELLRYLHDNKIPFALATSSSTINYERKTGHLRHIFDLFGEHIVTGDDPRVQKGRGKPYPDIYLAALKSLNDQLPAGQPIIQQDEVLVFEDGLPGVESGKAAGAYVIWVPHPEALKLLNGKENDHIGESGIVLNSLIEFDPKSFGL</sequence>
<protein>
    <submittedName>
        <fullName evidence="1">Uncharacterized protein</fullName>
    </submittedName>
</protein>
<reference evidence="1" key="2">
    <citation type="submission" date="2021-01" db="EMBL/GenBank/DDBJ databases">
        <authorList>
            <person name="Schikora-Tamarit M.A."/>
        </authorList>
    </citation>
    <scope>NUCLEOTIDE SEQUENCE</scope>
    <source>
        <strain evidence="1">CBS6341</strain>
    </source>
</reference>
<dbReference type="InterPro" id="IPR036412">
    <property type="entry name" value="HAD-like_sf"/>
</dbReference>
<comment type="caution">
    <text evidence="1">The sequence shown here is derived from an EMBL/GenBank/DDBJ whole genome shotgun (WGS) entry which is preliminary data.</text>
</comment>
<name>A0A9P8PCL0_9ASCO</name>
<dbReference type="SUPFAM" id="SSF56784">
    <property type="entry name" value="HAD-like"/>
    <property type="match status" value="1"/>
</dbReference>
<gene>
    <name evidence="1" type="ORF">WICMUC_005049</name>
</gene>
<dbReference type="InterPro" id="IPR023214">
    <property type="entry name" value="HAD_sf"/>
</dbReference>
<dbReference type="NCBIfam" id="TIGR01509">
    <property type="entry name" value="HAD-SF-IA-v3"/>
    <property type="match status" value="1"/>
</dbReference>
<accession>A0A9P8PCL0</accession>
<dbReference type="AlphaFoldDB" id="A0A9P8PCL0"/>
<dbReference type="Pfam" id="PF00702">
    <property type="entry name" value="Hydrolase"/>
    <property type="match status" value="1"/>
</dbReference>
<dbReference type="Gene3D" id="3.40.50.1000">
    <property type="entry name" value="HAD superfamily/HAD-like"/>
    <property type="match status" value="1"/>
</dbReference>
<dbReference type="Proteomes" id="UP000769528">
    <property type="component" value="Unassembled WGS sequence"/>
</dbReference>
<dbReference type="FunFam" id="1.10.150.240:FF:000001">
    <property type="entry name" value="Haloacid dehalogenase-like hydrolase domain"/>
    <property type="match status" value="1"/>
</dbReference>
<dbReference type="Gene3D" id="1.10.150.240">
    <property type="entry name" value="Putative phosphatase, domain 2"/>
    <property type="match status" value="1"/>
</dbReference>
<dbReference type="InterPro" id="IPR006439">
    <property type="entry name" value="HAD-SF_hydro_IA"/>
</dbReference>
<dbReference type="OrthoDB" id="40579at2759"/>
<proteinExistence type="predicted"/>
<reference evidence="1" key="1">
    <citation type="journal article" date="2021" name="Open Biol.">
        <title>Shared evolutionary footprints suggest mitochondrial oxidative damage underlies multiple complex I losses in fungi.</title>
        <authorList>
            <person name="Schikora-Tamarit M.A."/>
            <person name="Marcet-Houben M."/>
            <person name="Nosek J."/>
            <person name="Gabaldon T."/>
        </authorList>
    </citation>
    <scope>NUCLEOTIDE SEQUENCE</scope>
    <source>
        <strain evidence="1">CBS6341</strain>
    </source>
</reference>
<dbReference type="PANTHER" id="PTHR18901:SF38">
    <property type="entry name" value="PSEUDOURIDINE-5'-PHOSPHATASE"/>
    <property type="match status" value="1"/>
</dbReference>